<comment type="pathway">
    <text evidence="1 8">Metabolic intermediate biosynthesis; chorismate biosynthesis; chorismate from D-erythrose 4-phosphate and phosphoenolpyruvate: step 4/7.</text>
</comment>
<comment type="catalytic activity">
    <reaction evidence="7 8">
        <text>shikimate + NADP(+) = 3-dehydroshikimate + NADPH + H(+)</text>
        <dbReference type="Rhea" id="RHEA:17737"/>
        <dbReference type="ChEBI" id="CHEBI:15378"/>
        <dbReference type="ChEBI" id="CHEBI:16630"/>
        <dbReference type="ChEBI" id="CHEBI:36208"/>
        <dbReference type="ChEBI" id="CHEBI:57783"/>
        <dbReference type="ChEBI" id="CHEBI:58349"/>
        <dbReference type="EC" id="1.1.1.25"/>
    </reaction>
</comment>
<keyword evidence="13" id="KW-1185">Reference proteome</keyword>
<dbReference type="RefSeq" id="WP_115453519.1">
    <property type="nucleotide sequence ID" value="NZ_QNQT01000010.1"/>
</dbReference>
<evidence type="ECO:0000256" key="8">
    <source>
        <dbReference type="HAMAP-Rule" id="MF_00222"/>
    </source>
</evidence>
<dbReference type="CDD" id="cd01065">
    <property type="entry name" value="NAD_bind_Shikimate_DH"/>
    <property type="match status" value="1"/>
</dbReference>
<dbReference type="EC" id="1.1.1.25" evidence="2 8"/>
<dbReference type="Proteomes" id="UP000257144">
    <property type="component" value="Unassembled WGS sequence"/>
</dbReference>
<evidence type="ECO:0000256" key="1">
    <source>
        <dbReference type="ARBA" id="ARBA00004871"/>
    </source>
</evidence>
<evidence type="ECO:0000259" key="9">
    <source>
        <dbReference type="Pfam" id="PF01488"/>
    </source>
</evidence>
<organism evidence="12 13">
    <name type="scientific">Neobacillus piezotolerans</name>
    <dbReference type="NCBI Taxonomy" id="2259171"/>
    <lineage>
        <taxon>Bacteria</taxon>
        <taxon>Bacillati</taxon>
        <taxon>Bacillota</taxon>
        <taxon>Bacilli</taxon>
        <taxon>Bacillales</taxon>
        <taxon>Bacillaceae</taxon>
        <taxon>Neobacillus</taxon>
    </lineage>
</organism>
<accession>A0A3D8GN09</accession>
<dbReference type="GO" id="GO:0009423">
    <property type="term" value="P:chorismate biosynthetic process"/>
    <property type="evidence" value="ECO:0007669"/>
    <property type="project" value="UniProtKB-UniRule"/>
</dbReference>
<feature type="binding site" evidence="8">
    <location>
        <position position="220"/>
    </location>
    <ligand>
        <name>shikimate</name>
        <dbReference type="ChEBI" id="CHEBI:36208"/>
    </ligand>
</feature>
<feature type="domain" description="SDH C-terminal" evidence="11">
    <location>
        <begin position="241"/>
        <end position="271"/>
    </location>
</feature>
<dbReference type="GO" id="GO:0019632">
    <property type="term" value="P:shikimate metabolic process"/>
    <property type="evidence" value="ECO:0007669"/>
    <property type="project" value="InterPro"/>
</dbReference>
<protein>
    <recommendedName>
        <fullName evidence="2 8">Shikimate dehydrogenase (NADP(+))</fullName>
        <shortName evidence="8">SDH</shortName>
        <ecNumber evidence="2 8">1.1.1.25</ecNumber>
    </recommendedName>
</protein>
<proteinExistence type="inferred from homology"/>
<evidence type="ECO:0000313" key="12">
    <source>
        <dbReference type="EMBL" id="RDU35456.1"/>
    </source>
</evidence>
<keyword evidence="4 8" id="KW-0521">NADP</keyword>
<dbReference type="InterPro" id="IPR041121">
    <property type="entry name" value="SDH_C"/>
</dbReference>
<dbReference type="AlphaFoldDB" id="A0A3D8GN09"/>
<dbReference type="InterPro" id="IPR011342">
    <property type="entry name" value="Shikimate_DH"/>
</dbReference>
<sequence length="279" mass="30051">MKKLFGVIGNPIGHSLSPHMHNDLFSLYGIDAHYHPFLVEKGRLAEAVTGLKAIGAAGFNVTIPYKTEIIPLLDWIDPLAKEIGAVNTVVNRDGLLAGYNTDGPGFLKSLEEGFPQLDNPAMLVIGAGGAARAIYFTLEKTGPLVLDICNRSLSKAESLVGESQLSVPSRALSAEEAAERINEYDIVIQTTSVGMHPETGESPIGLHNLNKKVHAADIIYNPAETEFLKQARKRGAKTLNGLGMFVHQGALAFELWTGIKPDADRMRETVLKQLGGAIC</sequence>
<keyword evidence="5 8" id="KW-0560">Oxidoreductase</keyword>
<name>A0A3D8GN09_9BACI</name>
<dbReference type="GO" id="GO:0009073">
    <property type="term" value="P:aromatic amino acid family biosynthetic process"/>
    <property type="evidence" value="ECO:0007669"/>
    <property type="project" value="UniProtKB-KW"/>
</dbReference>
<dbReference type="GO" id="GO:0050661">
    <property type="term" value="F:NADP binding"/>
    <property type="evidence" value="ECO:0007669"/>
    <property type="project" value="InterPro"/>
</dbReference>
<evidence type="ECO:0000256" key="4">
    <source>
        <dbReference type="ARBA" id="ARBA00022857"/>
    </source>
</evidence>
<comment type="similarity">
    <text evidence="8">Belongs to the shikimate dehydrogenase family.</text>
</comment>
<keyword evidence="3 8" id="KW-0028">Amino-acid biosynthesis</keyword>
<comment type="caution">
    <text evidence="8">Lacks conserved residue(s) required for the propagation of feature annotation.</text>
</comment>
<dbReference type="UniPathway" id="UPA00053">
    <property type="reaction ID" value="UER00087"/>
</dbReference>
<dbReference type="GO" id="GO:0004764">
    <property type="term" value="F:shikimate 3-dehydrogenase (NADP+) activity"/>
    <property type="evidence" value="ECO:0007669"/>
    <property type="project" value="UniProtKB-UniRule"/>
</dbReference>
<dbReference type="NCBIfam" id="TIGR00507">
    <property type="entry name" value="aroE"/>
    <property type="match status" value="1"/>
</dbReference>
<dbReference type="SUPFAM" id="SSF53223">
    <property type="entry name" value="Aminoacid dehydrogenase-like, N-terminal domain"/>
    <property type="match status" value="1"/>
</dbReference>
<evidence type="ECO:0000259" key="10">
    <source>
        <dbReference type="Pfam" id="PF08501"/>
    </source>
</evidence>
<feature type="domain" description="Quinate/shikimate 5-dehydrogenase/glutamyl-tRNA reductase" evidence="9">
    <location>
        <begin position="112"/>
        <end position="192"/>
    </location>
</feature>
<dbReference type="PANTHER" id="PTHR21089:SF1">
    <property type="entry name" value="BIFUNCTIONAL 3-DEHYDROQUINATE DEHYDRATASE_SHIKIMATE DEHYDROGENASE, CHLOROPLASTIC"/>
    <property type="match status" value="1"/>
</dbReference>
<comment type="caution">
    <text evidence="12">The sequence shown here is derived from an EMBL/GenBank/DDBJ whole genome shotgun (WGS) entry which is preliminary data.</text>
</comment>
<dbReference type="PANTHER" id="PTHR21089">
    <property type="entry name" value="SHIKIMATE DEHYDROGENASE"/>
    <property type="match status" value="1"/>
</dbReference>
<dbReference type="GO" id="GO:0008652">
    <property type="term" value="P:amino acid biosynthetic process"/>
    <property type="evidence" value="ECO:0007669"/>
    <property type="project" value="UniProtKB-KW"/>
</dbReference>
<dbReference type="EMBL" id="QNQT01000010">
    <property type="protein sequence ID" value="RDU35456.1"/>
    <property type="molecule type" value="Genomic_DNA"/>
</dbReference>
<evidence type="ECO:0000256" key="2">
    <source>
        <dbReference type="ARBA" id="ARBA00012962"/>
    </source>
</evidence>
<reference evidence="12 13" key="1">
    <citation type="submission" date="2018-07" db="EMBL/GenBank/DDBJ databases">
        <title>Bacillus sp. YLB-04 draft genome sequence.</title>
        <authorList>
            <person name="Yu L."/>
            <person name="Tang X."/>
        </authorList>
    </citation>
    <scope>NUCLEOTIDE SEQUENCE [LARGE SCALE GENOMIC DNA]</scope>
    <source>
        <strain evidence="12 13">YLB-04</strain>
    </source>
</reference>
<evidence type="ECO:0000256" key="7">
    <source>
        <dbReference type="ARBA" id="ARBA00049442"/>
    </source>
</evidence>
<dbReference type="InterPro" id="IPR022893">
    <property type="entry name" value="Shikimate_DH_fam"/>
</dbReference>
<feature type="binding site" evidence="8">
    <location>
        <position position="218"/>
    </location>
    <ligand>
        <name>NADP(+)</name>
        <dbReference type="ChEBI" id="CHEBI:58349"/>
    </ligand>
</feature>
<dbReference type="GO" id="GO:0005829">
    <property type="term" value="C:cytosol"/>
    <property type="evidence" value="ECO:0007669"/>
    <property type="project" value="TreeGrafter"/>
</dbReference>
<gene>
    <name evidence="8 12" type="primary">aroE</name>
    <name evidence="12" type="ORF">DRW41_18550</name>
</gene>
<feature type="binding site" evidence="8">
    <location>
        <begin position="126"/>
        <end position="130"/>
    </location>
    <ligand>
        <name>NADP(+)</name>
        <dbReference type="ChEBI" id="CHEBI:58349"/>
    </ligand>
</feature>
<evidence type="ECO:0000256" key="3">
    <source>
        <dbReference type="ARBA" id="ARBA00022605"/>
    </source>
</evidence>
<feature type="binding site" evidence="8">
    <location>
        <begin position="15"/>
        <end position="17"/>
    </location>
    <ligand>
        <name>shikimate</name>
        <dbReference type="ChEBI" id="CHEBI:36208"/>
    </ligand>
</feature>
<dbReference type="OrthoDB" id="9792692at2"/>
<evidence type="ECO:0000313" key="13">
    <source>
        <dbReference type="Proteomes" id="UP000257144"/>
    </source>
</evidence>
<comment type="function">
    <text evidence="8">Involved in the biosynthesis of the chorismate, which leads to the biosynthesis of aromatic amino acids. Catalyzes the reversible NADPH linked reduction of 3-dehydroshikimate (DHSA) to yield shikimate (SA).</text>
</comment>
<feature type="active site" description="Proton acceptor" evidence="8">
    <location>
        <position position="66"/>
    </location>
</feature>
<dbReference type="Pfam" id="PF08501">
    <property type="entry name" value="Shikimate_dh_N"/>
    <property type="match status" value="1"/>
</dbReference>
<feature type="binding site" evidence="8">
    <location>
        <position position="102"/>
    </location>
    <ligand>
        <name>shikimate</name>
        <dbReference type="ChEBI" id="CHEBI:36208"/>
    </ligand>
</feature>
<feature type="binding site" evidence="8">
    <location>
        <position position="241"/>
    </location>
    <ligand>
        <name>NADP(+)</name>
        <dbReference type="ChEBI" id="CHEBI:58349"/>
    </ligand>
</feature>
<evidence type="ECO:0000256" key="6">
    <source>
        <dbReference type="ARBA" id="ARBA00023141"/>
    </source>
</evidence>
<comment type="subunit">
    <text evidence="8">Homodimer.</text>
</comment>
<dbReference type="InterPro" id="IPR036291">
    <property type="entry name" value="NAD(P)-bd_dom_sf"/>
</dbReference>
<dbReference type="Gene3D" id="3.40.50.720">
    <property type="entry name" value="NAD(P)-binding Rossmann-like Domain"/>
    <property type="match status" value="1"/>
</dbReference>
<feature type="binding site" evidence="8">
    <location>
        <position position="62"/>
    </location>
    <ligand>
        <name>shikimate</name>
        <dbReference type="ChEBI" id="CHEBI:36208"/>
    </ligand>
</feature>
<dbReference type="Gene3D" id="3.40.50.10860">
    <property type="entry name" value="Leucine Dehydrogenase, chain A, domain 1"/>
    <property type="match status" value="1"/>
</dbReference>
<dbReference type="NCBIfam" id="NF001319">
    <property type="entry name" value="PRK00258.3-3"/>
    <property type="match status" value="1"/>
</dbReference>
<feature type="domain" description="Shikimate dehydrogenase substrate binding N-terminal" evidence="10">
    <location>
        <begin position="7"/>
        <end position="89"/>
    </location>
</feature>
<dbReference type="HAMAP" id="MF_00222">
    <property type="entry name" value="Shikimate_DH_AroE"/>
    <property type="match status" value="1"/>
</dbReference>
<evidence type="ECO:0000256" key="5">
    <source>
        <dbReference type="ARBA" id="ARBA00023002"/>
    </source>
</evidence>
<dbReference type="Pfam" id="PF01488">
    <property type="entry name" value="Shikimate_DH"/>
    <property type="match status" value="1"/>
</dbReference>
<dbReference type="InterPro" id="IPR006151">
    <property type="entry name" value="Shikm_DH/Glu-tRNA_Rdtase"/>
</dbReference>
<dbReference type="InterPro" id="IPR046346">
    <property type="entry name" value="Aminoacid_DH-like_N_sf"/>
</dbReference>
<evidence type="ECO:0000259" key="11">
    <source>
        <dbReference type="Pfam" id="PF18317"/>
    </source>
</evidence>
<dbReference type="SUPFAM" id="SSF51735">
    <property type="entry name" value="NAD(P)-binding Rossmann-fold domains"/>
    <property type="match status" value="1"/>
</dbReference>
<keyword evidence="6 8" id="KW-0057">Aromatic amino acid biosynthesis</keyword>
<dbReference type="Pfam" id="PF18317">
    <property type="entry name" value="SDH_C"/>
    <property type="match status" value="1"/>
</dbReference>
<feature type="binding site" evidence="8">
    <location>
        <position position="87"/>
    </location>
    <ligand>
        <name>shikimate</name>
        <dbReference type="ChEBI" id="CHEBI:36208"/>
    </ligand>
</feature>
<dbReference type="InterPro" id="IPR013708">
    <property type="entry name" value="Shikimate_DH-bd_N"/>
</dbReference>
<feature type="binding site" evidence="8">
    <location>
        <position position="248"/>
    </location>
    <ligand>
        <name>shikimate</name>
        <dbReference type="ChEBI" id="CHEBI:36208"/>
    </ligand>
</feature>